<proteinExistence type="predicted"/>
<dbReference type="InterPro" id="IPR005175">
    <property type="entry name" value="PPC_dom"/>
</dbReference>
<gene>
    <name evidence="2" type="ORF">IAC73_02785</name>
</gene>
<dbReference type="AlphaFoldDB" id="A0A9D1SWG6"/>
<dbReference type="InterPro" id="IPR025707">
    <property type="entry name" value="DNA_bp_PD1"/>
</dbReference>
<comment type="caution">
    <text evidence="2">The sequence shown here is derived from an EMBL/GenBank/DDBJ whole genome shotgun (WGS) entry which is preliminary data.</text>
</comment>
<organism evidence="2 3">
    <name type="scientific">Candidatus Limadaptatus stercoripullorum</name>
    <dbReference type="NCBI Taxonomy" id="2840846"/>
    <lineage>
        <taxon>Bacteria</taxon>
        <taxon>Bacillati</taxon>
        <taxon>Bacillota</taxon>
        <taxon>Clostridia</taxon>
        <taxon>Eubacteriales</taxon>
        <taxon>Candidatus Limadaptatus</taxon>
    </lineage>
</organism>
<dbReference type="EMBL" id="DVOE01000042">
    <property type="protein sequence ID" value="HIU98751.1"/>
    <property type="molecule type" value="Genomic_DNA"/>
</dbReference>
<dbReference type="PROSITE" id="PS51742">
    <property type="entry name" value="PPC"/>
    <property type="match status" value="1"/>
</dbReference>
<dbReference type="PANTHER" id="PTHR34988:SF1">
    <property type="entry name" value="DNA-BINDING PROTEIN"/>
    <property type="match status" value="1"/>
</dbReference>
<sequence length="143" mass="15043">MEYRAGGGVIAARLDIGDEIVGCVARIAEETGTEFATVSGIGALSLLAVSVYDVGKKVYFDNVFEEPTEIVSLSGTVTRMNGEPYVHLHASAGRADGSVCGGHLKRAVIGATGEIVLRPADIAVGRVRDERTGLNVYSFAEEK</sequence>
<accession>A0A9D1SWG6</accession>
<reference evidence="2" key="2">
    <citation type="journal article" date="2021" name="PeerJ">
        <title>Extensive microbial diversity within the chicken gut microbiome revealed by metagenomics and culture.</title>
        <authorList>
            <person name="Gilroy R."/>
            <person name="Ravi A."/>
            <person name="Getino M."/>
            <person name="Pursley I."/>
            <person name="Horton D.L."/>
            <person name="Alikhan N.F."/>
            <person name="Baker D."/>
            <person name="Gharbi K."/>
            <person name="Hall N."/>
            <person name="Watson M."/>
            <person name="Adriaenssens E.M."/>
            <person name="Foster-Nyarko E."/>
            <person name="Jarju S."/>
            <person name="Secka A."/>
            <person name="Antonio M."/>
            <person name="Oren A."/>
            <person name="Chaudhuri R.R."/>
            <person name="La Ragione R."/>
            <person name="Hildebrand F."/>
            <person name="Pallen M.J."/>
        </authorList>
    </citation>
    <scope>NUCLEOTIDE SEQUENCE</scope>
    <source>
        <strain evidence="2">10406</strain>
    </source>
</reference>
<evidence type="ECO:0000259" key="1">
    <source>
        <dbReference type="PROSITE" id="PS51742"/>
    </source>
</evidence>
<dbReference type="Proteomes" id="UP000886857">
    <property type="component" value="Unassembled WGS sequence"/>
</dbReference>
<keyword evidence="2" id="KW-0238">DNA-binding</keyword>
<dbReference type="PANTHER" id="PTHR34988">
    <property type="entry name" value="PROTEIN, PUTATIVE-RELATED"/>
    <property type="match status" value="1"/>
</dbReference>
<evidence type="ECO:0000313" key="3">
    <source>
        <dbReference type="Proteomes" id="UP000886857"/>
    </source>
</evidence>
<evidence type="ECO:0000313" key="2">
    <source>
        <dbReference type="EMBL" id="HIU98751.1"/>
    </source>
</evidence>
<feature type="domain" description="PPC" evidence="1">
    <location>
        <begin position="4"/>
        <end position="140"/>
    </location>
</feature>
<dbReference type="Pfam" id="PF03479">
    <property type="entry name" value="PCC"/>
    <property type="match status" value="1"/>
</dbReference>
<dbReference type="PIRSF" id="PIRSF016702">
    <property type="entry name" value="DNA_bp_PD1"/>
    <property type="match status" value="1"/>
</dbReference>
<name>A0A9D1SWG6_9FIRM</name>
<dbReference type="Gene3D" id="3.30.1330.80">
    <property type="entry name" value="Hypothetical protein, similar to alpha- acetolactate decarboxylase, domain 2"/>
    <property type="match status" value="1"/>
</dbReference>
<dbReference type="SUPFAM" id="SSF117856">
    <property type="entry name" value="AF0104/ALDC/Ptd012-like"/>
    <property type="match status" value="1"/>
</dbReference>
<protein>
    <submittedName>
        <fullName evidence="2">DNA-binding protein</fullName>
    </submittedName>
</protein>
<reference evidence="2" key="1">
    <citation type="submission" date="2020-10" db="EMBL/GenBank/DDBJ databases">
        <authorList>
            <person name="Gilroy R."/>
        </authorList>
    </citation>
    <scope>NUCLEOTIDE SEQUENCE</scope>
    <source>
        <strain evidence="2">10406</strain>
    </source>
</reference>
<dbReference type="CDD" id="cd11378">
    <property type="entry name" value="DUF296"/>
    <property type="match status" value="1"/>
</dbReference>
<dbReference type="GO" id="GO:0003677">
    <property type="term" value="F:DNA binding"/>
    <property type="evidence" value="ECO:0007669"/>
    <property type="project" value="UniProtKB-KW"/>
</dbReference>